<keyword evidence="2" id="KW-1185">Reference proteome</keyword>
<reference evidence="2" key="1">
    <citation type="submission" date="2016-03" db="EMBL/GenBank/DDBJ databases">
        <title>Characterization of Acinetobacter baumannii phage vB_AbaM_ME3.</title>
        <authorList>
            <person name="Buttimer C.T.H."/>
            <person name="Elbreki M."/>
            <person name="Coffey A."/>
        </authorList>
    </citation>
    <scope>NUCLEOTIDE SEQUENCE [LARGE SCALE GENOMIC DNA]</scope>
</reference>
<dbReference type="Proteomes" id="UP000225947">
    <property type="component" value="Segment"/>
</dbReference>
<gene>
    <name evidence="1" type="ORF">ME3_206</name>
</gene>
<sequence length="131" mass="15512">MSKFSHIPIELTYSEAMYMDSLYYDNKSVRKRSSLLNQLEEVYTTDQVIYLIILFVEDLMNGEEKDLKKVNQLLSLLNFKTIKFQTVLSLLTVLNPIHTTLQNFKEFHKECKQYFDAQDYDSGKIFKDLGY</sequence>
<organism evidence="1 2">
    <name type="scientific">Acinetobacter phage vB_AbaM_ME3</name>
    <dbReference type="NCBI Taxonomy" id="1837876"/>
    <lineage>
        <taxon>Viruses</taxon>
        <taxon>Duplodnaviria</taxon>
        <taxon>Heunggongvirae</taxon>
        <taxon>Uroviricota</taxon>
        <taxon>Caudoviricetes</taxon>
        <taxon>Metrivirus</taxon>
        <taxon>Metrivirus ME3</taxon>
    </lineage>
</organism>
<proteinExistence type="predicted"/>
<dbReference type="SMR" id="A0A172Q0J9"/>
<dbReference type="EMBL" id="KU935715">
    <property type="protein sequence ID" value="AND75367.1"/>
    <property type="molecule type" value="Genomic_DNA"/>
</dbReference>
<name>A0A172Q0J9_9CAUD</name>
<accession>A0A172Q0J9</accession>
<protein>
    <submittedName>
        <fullName evidence="1">Uncharacterized protein</fullName>
    </submittedName>
</protein>
<evidence type="ECO:0000313" key="2">
    <source>
        <dbReference type="Proteomes" id="UP000225947"/>
    </source>
</evidence>
<evidence type="ECO:0000313" key="1">
    <source>
        <dbReference type="EMBL" id="AND75367.1"/>
    </source>
</evidence>